<feature type="non-terminal residue" evidence="1">
    <location>
        <position position="70"/>
    </location>
</feature>
<reference evidence="1" key="1">
    <citation type="submission" date="2018-05" db="EMBL/GenBank/DDBJ databases">
        <authorList>
            <person name="Lanie J.A."/>
            <person name="Ng W.-L."/>
            <person name="Kazmierczak K.M."/>
            <person name="Andrzejewski T.M."/>
            <person name="Davidsen T.M."/>
            <person name="Wayne K.J."/>
            <person name="Tettelin H."/>
            <person name="Glass J.I."/>
            <person name="Rusch D."/>
            <person name="Podicherti R."/>
            <person name="Tsui H.-C.T."/>
            <person name="Winkler M.E."/>
        </authorList>
    </citation>
    <scope>NUCLEOTIDE SEQUENCE</scope>
</reference>
<protein>
    <submittedName>
        <fullName evidence="1">Uncharacterized protein</fullName>
    </submittedName>
</protein>
<accession>A0A383BZL7</accession>
<evidence type="ECO:0000313" key="1">
    <source>
        <dbReference type="EMBL" id="SVE25253.1"/>
    </source>
</evidence>
<dbReference type="AlphaFoldDB" id="A0A383BZL7"/>
<sequence>MKTLKALILAAVCFSFVSATSLADGFGTKEEASALLERAVALMKIDKNRALDLFSSGVGGLIQKDLYIFC</sequence>
<proteinExistence type="predicted"/>
<name>A0A383BZL7_9ZZZZ</name>
<dbReference type="EMBL" id="UINC01204498">
    <property type="protein sequence ID" value="SVE25253.1"/>
    <property type="molecule type" value="Genomic_DNA"/>
</dbReference>
<gene>
    <name evidence="1" type="ORF">METZ01_LOCUS478107</name>
</gene>
<organism evidence="1">
    <name type="scientific">marine metagenome</name>
    <dbReference type="NCBI Taxonomy" id="408172"/>
    <lineage>
        <taxon>unclassified sequences</taxon>
        <taxon>metagenomes</taxon>
        <taxon>ecological metagenomes</taxon>
    </lineage>
</organism>